<reference evidence="4" key="1">
    <citation type="journal article" date="2019" name="Int. J. Syst. Evol. Microbiol.">
        <title>The Global Catalogue of Microorganisms (GCM) 10K type strain sequencing project: providing services to taxonomists for standard genome sequencing and annotation.</title>
        <authorList>
            <consortium name="The Broad Institute Genomics Platform"/>
            <consortium name="The Broad Institute Genome Sequencing Center for Infectious Disease"/>
            <person name="Wu L."/>
            <person name="Ma J."/>
        </authorList>
    </citation>
    <scope>NUCLEOTIDE SEQUENCE [LARGE SCALE GENOMIC DNA]</scope>
    <source>
        <strain evidence="4">CCUG 49018</strain>
    </source>
</reference>
<dbReference type="InterPro" id="IPR019967">
    <property type="entry name" value="F420-dep_enz_PPOX_Rv0121"/>
</dbReference>
<feature type="domain" description="Pyridoxamine 5'-phosphate oxidase N-terminal" evidence="2">
    <location>
        <begin position="6"/>
        <end position="133"/>
    </location>
</feature>
<keyword evidence="1" id="KW-0560">Oxidoreductase</keyword>
<dbReference type="NCBIfam" id="TIGR03668">
    <property type="entry name" value="Rv0121_F420"/>
    <property type="match status" value="1"/>
</dbReference>
<keyword evidence="4" id="KW-1185">Reference proteome</keyword>
<dbReference type="InterPro" id="IPR011576">
    <property type="entry name" value="Pyridox_Oxase_N"/>
</dbReference>
<accession>A0ABW3VHH8</accession>
<dbReference type="InterPro" id="IPR012349">
    <property type="entry name" value="Split_barrel_FMN-bd"/>
</dbReference>
<name>A0ABW3VHH8_9PSEU</name>
<evidence type="ECO:0000313" key="3">
    <source>
        <dbReference type="EMBL" id="MFD1234318.1"/>
    </source>
</evidence>
<comment type="caution">
    <text evidence="3">The sequence shown here is derived from an EMBL/GenBank/DDBJ whole genome shotgun (WGS) entry which is preliminary data.</text>
</comment>
<dbReference type="EMBL" id="JBHTMB010000124">
    <property type="protein sequence ID" value="MFD1234318.1"/>
    <property type="molecule type" value="Genomic_DNA"/>
</dbReference>
<protein>
    <submittedName>
        <fullName evidence="3">TIGR03668 family PPOX class F420-dependent oxidoreductase</fullName>
    </submittedName>
</protein>
<dbReference type="PANTHER" id="PTHR35176">
    <property type="entry name" value="HEME OXYGENASE HI_0854-RELATED"/>
    <property type="match status" value="1"/>
</dbReference>
<sequence length="136" mass="15277">MSDDDRRARVAASPVARLATLRVDGTPRLVPVTFVLLDGLLWSAVDDVKPKSGRRLARLDDVDRDPRAALLVDHYDDDWDRLWWVRVDGTAEIRDAPACRPALDALAAKYPRYRDAPPPGPVLVLTPERWAGWTAR</sequence>
<dbReference type="InterPro" id="IPR052019">
    <property type="entry name" value="F420H2_bilvrd_red/Heme_oxyg"/>
</dbReference>
<proteinExistence type="predicted"/>
<dbReference type="SUPFAM" id="SSF50475">
    <property type="entry name" value="FMN-binding split barrel"/>
    <property type="match status" value="1"/>
</dbReference>
<organism evidence="3 4">
    <name type="scientific">Pseudonocardia benzenivorans</name>
    <dbReference type="NCBI Taxonomy" id="228005"/>
    <lineage>
        <taxon>Bacteria</taxon>
        <taxon>Bacillati</taxon>
        <taxon>Actinomycetota</taxon>
        <taxon>Actinomycetes</taxon>
        <taxon>Pseudonocardiales</taxon>
        <taxon>Pseudonocardiaceae</taxon>
        <taxon>Pseudonocardia</taxon>
    </lineage>
</organism>
<evidence type="ECO:0000313" key="4">
    <source>
        <dbReference type="Proteomes" id="UP001597182"/>
    </source>
</evidence>
<dbReference type="Pfam" id="PF01243">
    <property type="entry name" value="PNPOx_N"/>
    <property type="match status" value="1"/>
</dbReference>
<dbReference type="Gene3D" id="2.30.110.10">
    <property type="entry name" value="Electron Transport, Fmn-binding Protein, Chain A"/>
    <property type="match status" value="1"/>
</dbReference>
<gene>
    <name evidence="3" type="ORF">ACFQ34_13590</name>
</gene>
<dbReference type="Proteomes" id="UP001597182">
    <property type="component" value="Unassembled WGS sequence"/>
</dbReference>
<evidence type="ECO:0000256" key="1">
    <source>
        <dbReference type="ARBA" id="ARBA00023002"/>
    </source>
</evidence>
<dbReference type="RefSeq" id="WP_346092047.1">
    <property type="nucleotide sequence ID" value="NZ_BAABKS010000050.1"/>
</dbReference>
<evidence type="ECO:0000259" key="2">
    <source>
        <dbReference type="Pfam" id="PF01243"/>
    </source>
</evidence>
<dbReference type="PANTHER" id="PTHR35176:SF2">
    <property type="entry name" value="F420H(2)-DEPENDENT REDUCTASE RV1155"/>
    <property type="match status" value="1"/>
</dbReference>